<dbReference type="GO" id="GO:0016874">
    <property type="term" value="F:ligase activity"/>
    <property type="evidence" value="ECO:0007669"/>
    <property type="project" value="UniProtKB-KW"/>
</dbReference>
<dbReference type="SUPFAM" id="SSF55681">
    <property type="entry name" value="Class II aaRS and biotin synthetases"/>
    <property type="match status" value="1"/>
</dbReference>
<feature type="domain" description="BPL/LPL catalytic" evidence="1">
    <location>
        <begin position="1"/>
        <end position="68"/>
    </location>
</feature>
<dbReference type="PROSITE" id="PS51733">
    <property type="entry name" value="BPL_LPL_CATALYTIC"/>
    <property type="match status" value="1"/>
</dbReference>
<dbReference type="InterPro" id="IPR004143">
    <property type="entry name" value="BPL_LPL_catalytic"/>
</dbReference>
<sequence length="69" mass="7933">MAVKEWVTYHGVSVNINNDITAFTKIIPCGENDITATSAKEIKGYALNFEAVKKIFQERFIEEFERTYV</sequence>
<keyword evidence="2" id="KW-0436">Ligase</keyword>
<dbReference type="PANTHER" id="PTHR10993">
    <property type="entry name" value="OCTANOYLTRANSFERASE"/>
    <property type="match status" value="1"/>
</dbReference>
<accession>A0A0F0CPT8</accession>
<organism evidence="2 3">
    <name type="scientific">Candidatus Omnitrophus magneticus</name>
    <dbReference type="NCBI Taxonomy" id="1609969"/>
    <lineage>
        <taxon>Bacteria</taxon>
        <taxon>Pseudomonadati</taxon>
        <taxon>Candidatus Omnitrophota</taxon>
        <taxon>Candidatus Omnitrophus</taxon>
    </lineage>
</organism>
<dbReference type="AlphaFoldDB" id="A0A0F0CPT8"/>
<dbReference type="InterPro" id="IPR045864">
    <property type="entry name" value="aa-tRNA-synth_II/BPL/LPL"/>
</dbReference>
<keyword evidence="3" id="KW-1185">Reference proteome</keyword>
<proteinExistence type="predicted"/>
<dbReference type="Gene3D" id="3.30.930.10">
    <property type="entry name" value="Bira Bifunctional Protein, Domain 2"/>
    <property type="match status" value="1"/>
</dbReference>
<name>A0A0F0CPT8_9BACT</name>
<dbReference type="EMBL" id="JYNY01000583">
    <property type="protein sequence ID" value="KJJ83440.1"/>
    <property type="molecule type" value="Genomic_DNA"/>
</dbReference>
<gene>
    <name evidence="2" type="ORF">OMAG_002691</name>
</gene>
<comment type="caution">
    <text evidence="2">The sequence shown here is derived from an EMBL/GenBank/DDBJ whole genome shotgun (WGS) entry which is preliminary data.</text>
</comment>
<evidence type="ECO:0000259" key="1">
    <source>
        <dbReference type="PROSITE" id="PS51733"/>
    </source>
</evidence>
<dbReference type="GO" id="GO:0009249">
    <property type="term" value="P:protein lipoylation"/>
    <property type="evidence" value="ECO:0007669"/>
    <property type="project" value="TreeGrafter"/>
</dbReference>
<dbReference type="PANTHER" id="PTHR10993:SF7">
    <property type="entry name" value="LIPOYLTRANSFERASE 2, MITOCHONDRIAL-RELATED"/>
    <property type="match status" value="1"/>
</dbReference>
<reference evidence="2 3" key="1">
    <citation type="submission" date="2015-02" db="EMBL/GenBank/DDBJ databases">
        <title>Single-cell genomics of uncultivated deep-branching MTB reveals a conserved set of magnetosome genes.</title>
        <authorList>
            <person name="Kolinko S."/>
            <person name="Richter M."/>
            <person name="Glockner F.O."/>
            <person name="Brachmann A."/>
            <person name="Schuler D."/>
        </authorList>
    </citation>
    <scope>NUCLEOTIDE SEQUENCE [LARGE SCALE GENOMIC DNA]</scope>
    <source>
        <strain evidence="2">SKK-01</strain>
    </source>
</reference>
<protein>
    <submittedName>
        <fullName evidence="2">Lipoate-protein ligase B</fullName>
    </submittedName>
</protein>
<feature type="non-terminal residue" evidence="2">
    <location>
        <position position="69"/>
    </location>
</feature>
<evidence type="ECO:0000313" key="3">
    <source>
        <dbReference type="Proteomes" id="UP000033428"/>
    </source>
</evidence>
<dbReference type="Proteomes" id="UP000033428">
    <property type="component" value="Unassembled WGS sequence"/>
</dbReference>
<evidence type="ECO:0000313" key="2">
    <source>
        <dbReference type="EMBL" id="KJJ83440.1"/>
    </source>
</evidence>